<feature type="binding site" evidence="2">
    <location>
        <begin position="72"/>
        <end position="74"/>
    </location>
    <ligand>
        <name>substrate</name>
    </ligand>
</feature>
<feature type="binding site" evidence="2">
    <location>
        <position position="44"/>
    </location>
    <ligand>
        <name>substrate</name>
    </ligand>
</feature>
<evidence type="ECO:0000313" key="4">
    <source>
        <dbReference type="Proteomes" id="UP001596020"/>
    </source>
</evidence>
<organism evidence="3 4">
    <name type="scientific">Falsiporphyromonas endometrii</name>
    <dbReference type="NCBI Taxonomy" id="1387297"/>
    <lineage>
        <taxon>Bacteria</taxon>
        <taxon>Pseudomonadati</taxon>
        <taxon>Bacteroidota</taxon>
        <taxon>Bacteroidia</taxon>
        <taxon>Bacteroidales</taxon>
        <taxon>Porphyromonadaceae</taxon>
        <taxon>Falsiporphyromonas</taxon>
    </lineage>
</organism>
<keyword evidence="1 2" id="KW-0808">Transferase</keyword>
<dbReference type="NCBIfam" id="TIGR00055">
    <property type="entry name" value="uppS"/>
    <property type="match status" value="1"/>
</dbReference>
<feature type="binding site" evidence="2">
    <location>
        <position position="32"/>
    </location>
    <ligand>
        <name>substrate</name>
    </ligand>
</feature>
<dbReference type="InterPro" id="IPR001441">
    <property type="entry name" value="UPP_synth-like"/>
</dbReference>
<dbReference type="PANTHER" id="PTHR10291:SF0">
    <property type="entry name" value="DEHYDRODOLICHYL DIPHOSPHATE SYNTHASE 2"/>
    <property type="match status" value="1"/>
</dbReference>
<dbReference type="RefSeq" id="WP_380077321.1">
    <property type="nucleotide sequence ID" value="NZ_JBHSGO010000032.1"/>
</dbReference>
<dbReference type="SUPFAM" id="SSF64005">
    <property type="entry name" value="Undecaprenyl diphosphate synthase"/>
    <property type="match status" value="1"/>
</dbReference>
<evidence type="ECO:0000256" key="1">
    <source>
        <dbReference type="ARBA" id="ARBA00022679"/>
    </source>
</evidence>
<dbReference type="PANTHER" id="PTHR10291">
    <property type="entry name" value="DEHYDRODOLICHYL DIPHOSPHATE SYNTHASE FAMILY MEMBER"/>
    <property type="match status" value="1"/>
</dbReference>
<proteinExistence type="inferred from homology"/>
<keyword evidence="2" id="KW-0479">Metal-binding</keyword>
<protein>
    <recommendedName>
        <fullName evidence="2">Isoprenyl transferase</fullName>
        <ecNumber evidence="2">2.5.1.-</ecNumber>
    </recommendedName>
</protein>
<dbReference type="InterPro" id="IPR036424">
    <property type="entry name" value="UPP_synth-like_sf"/>
</dbReference>
<evidence type="ECO:0000313" key="3">
    <source>
        <dbReference type="EMBL" id="MFC4665309.1"/>
    </source>
</evidence>
<dbReference type="CDD" id="cd00475">
    <property type="entry name" value="Cis_IPPS"/>
    <property type="match status" value="1"/>
</dbReference>
<dbReference type="InterPro" id="IPR018520">
    <property type="entry name" value="UPP_synth-like_CS"/>
</dbReference>
<dbReference type="EMBL" id="JBHSGO010000032">
    <property type="protein sequence ID" value="MFC4665309.1"/>
    <property type="molecule type" value="Genomic_DNA"/>
</dbReference>
<comment type="function">
    <text evidence="2">Catalyzes the condensation of isopentenyl diphosphate (IPP) with allylic pyrophosphates generating different type of terpenoids.</text>
</comment>
<feature type="binding site" evidence="2">
    <location>
        <position position="195"/>
    </location>
    <ligand>
        <name>substrate</name>
    </ligand>
</feature>
<comment type="cofactor">
    <cofactor evidence="2">
        <name>Mg(2+)</name>
        <dbReference type="ChEBI" id="CHEBI:18420"/>
    </cofactor>
    <text evidence="2">Binds 2 magnesium ions per subunit.</text>
</comment>
<keyword evidence="2" id="KW-0460">Magnesium</keyword>
<comment type="caution">
    <text evidence="3">The sequence shown here is derived from an EMBL/GenBank/DDBJ whole genome shotgun (WGS) entry which is preliminary data.</text>
</comment>
<gene>
    <name evidence="3" type="ORF">ACFO3G_01550</name>
</gene>
<dbReference type="Pfam" id="PF01255">
    <property type="entry name" value="Prenyltransf"/>
    <property type="match status" value="1"/>
</dbReference>
<dbReference type="HAMAP" id="MF_01139">
    <property type="entry name" value="ISPT"/>
    <property type="match status" value="1"/>
</dbReference>
<dbReference type="EC" id="2.5.1.-" evidence="2"/>
<evidence type="ECO:0000256" key="2">
    <source>
        <dbReference type="HAMAP-Rule" id="MF_01139"/>
    </source>
</evidence>
<comment type="subunit">
    <text evidence="2">Homodimer.</text>
</comment>
<feature type="binding site" evidence="2">
    <location>
        <position position="78"/>
    </location>
    <ligand>
        <name>substrate</name>
    </ligand>
</feature>
<feature type="binding site" evidence="2">
    <location>
        <position position="27"/>
    </location>
    <ligand>
        <name>Mg(2+)</name>
        <dbReference type="ChEBI" id="CHEBI:18420"/>
    </ligand>
</feature>
<feature type="binding site" evidence="2">
    <location>
        <begin position="201"/>
        <end position="203"/>
    </location>
    <ligand>
        <name>substrate</name>
    </ligand>
</feature>
<feature type="binding site" evidence="2">
    <location>
        <begin position="28"/>
        <end position="31"/>
    </location>
    <ligand>
        <name>substrate</name>
    </ligand>
</feature>
<keyword evidence="4" id="KW-1185">Reference proteome</keyword>
<feature type="binding site" evidence="2">
    <location>
        <position position="76"/>
    </location>
    <ligand>
        <name>substrate</name>
    </ligand>
</feature>
<dbReference type="PROSITE" id="PS01066">
    <property type="entry name" value="UPP_SYNTHASE"/>
    <property type="match status" value="1"/>
</dbReference>
<feature type="binding site" evidence="2">
    <location>
        <position position="40"/>
    </location>
    <ligand>
        <name>substrate</name>
    </ligand>
</feature>
<name>A0ABV9K5Q5_9PORP</name>
<dbReference type="GO" id="GO:0016740">
    <property type="term" value="F:transferase activity"/>
    <property type="evidence" value="ECO:0007669"/>
    <property type="project" value="UniProtKB-KW"/>
</dbReference>
<dbReference type="Proteomes" id="UP001596020">
    <property type="component" value="Unassembled WGS sequence"/>
</dbReference>
<feature type="binding site" evidence="2">
    <location>
        <position position="214"/>
    </location>
    <ligand>
        <name>Mg(2+)</name>
        <dbReference type="ChEBI" id="CHEBI:18420"/>
    </ligand>
</feature>
<dbReference type="Gene3D" id="3.40.1180.10">
    <property type="entry name" value="Decaprenyl diphosphate synthase-like"/>
    <property type="match status" value="1"/>
</dbReference>
<feature type="active site" description="Proton acceptor" evidence="2">
    <location>
        <position position="75"/>
    </location>
</feature>
<dbReference type="NCBIfam" id="NF011405">
    <property type="entry name" value="PRK14830.1"/>
    <property type="match status" value="1"/>
</dbReference>
<comment type="similarity">
    <text evidence="2">Belongs to the UPP synthase family.</text>
</comment>
<sequence length="256" mass="29180">MSPTKEQIDQFLAKQRKLPKHIAIIMDGNGRWAQQKGLPRERGHEAGAETLDKIVTISAKLGLEYLTLYAFSTENWGRPQTEVDALMHLLVETIKCQLPNMMSNNIRLLAIGDIDRLPKESKESLLAAIEETSHNNGLNLTLALSYSSRWEITKAVKEIVKEVRKGNISEEMITEEMISNHLCTTNTPDPDLLIRTGGEQRISNYLLWQVAYAELYFTPTYWPDFDEQALMLAIDDYSNRERRYGLTGEQITTGIH</sequence>
<accession>A0ABV9K5Q5</accession>
<reference evidence="4" key="1">
    <citation type="journal article" date="2019" name="Int. J. Syst. Evol. Microbiol.">
        <title>The Global Catalogue of Microorganisms (GCM) 10K type strain sequencing project: providing services to taxonomists for standard genome sequencing and annotation.</title>
        <authorList>
            <consortium name="The Broad Institute Genomics Platform"/>
            <consortium name="The Broad Institute Genome Sequencing Center for Infectious Disease"/>
            <person name="Wu L."/>
            <person name="Ma J."/>
        </authorList>
    </citation>
    <scope>NUCLEOTIDE SEQUENCE [LARGE SCALE GENOMIC DNA]</scope>
    <source>
        <strain evidence="4">CGMCC 4.7357</strain>
    </source>
</reference>
<feature type="active site" evidence="2">
    <location>
        <position position="27"/>
    </location>
</feature>